<sequence>MFYGAMRRLGQCVVHHLIGRYVLGGKIRLWILRKSTVECALKYIK</sequence>
<dbReference type="Proteomes" id="UP001152658">
    <property type="component" value="Unassembled WGS sequence"/>
</dbReference>
<proteinExistence type="predicted"/>
<comment type="caution">
    <text evidence="1">The sequence shown here is derived from an EMBL/GenBank/DDBJ whole genome shotgun (WGS) entry which is preliminary data.</text>
</comment>
<name>A0ABM9FVF8_9VIBR</name>
<evidence type="ECO:0000313" key="1">
    <source>
        <dbReference type="EMBL" id="CAH8241902.1"/>
    </source>
</evidence>
<protein>
    <submittedName>
        <fullName evidence="1">Uncharacterized protein</fullName>
    </submittedName>
</protein>
<organism evidence="1 2">
    <name type="scientific">Vibrio aestuarianus</name>
    <dbReference type="NCBI Taxonomy" id="28171"/>
    <lineage>
        <taxon>Bacteria</taxon>
        <taxon>Pseudomonadati</taxon>
        <taxon>Pseudomonadota</taxon>
        <taxon>Gammaproteobacteria</taxon>
        <taxon>Vibrionales</taxon>
        <taxon>Vibrionaceae</taxon>
        <taxon>Vibrio</taxon>
    </lineage>
</organism>
<gene>
    <name evidence="1" type="ORF">VAE063_990042</name>
</gene>
<reference evidence="1" key="1">
    <citation type="submission" date="2022-06" db="EMBL/GenBank/DDBJ databases">
        <authorList>
            <person name="Goudenege D."/>
            <person name="Le Roux F."/>
        </authorList>
    </citation>
    <scope>NUCLEOTIDE SEQUENCE</scope>
    <source>
        <strain evidence="1">12-063</strain>
    </source>
</reference>
<accession>A0ABM9FVF8</accession>
<evidence type="ECO:0000313" key="2">
    <source>
        <dbReference type="Proteomes" id="UP001152658"/>
    </source>
</evidence>
<keyword evidence="2" id="KW-1185">Reference proteome</keyword>
<dbReference type="EMBL" id="CALYLK010000140">
    <property type="protein sequence ID" value="CAH8241902.1"/>
    <property type="molecule type" value="Genomic_DNA"/>
</dbReference>